<gene>
    <name evidence="1" type="ORF">WKW80_34605</name>
</gene>
<organism evidence="1 2">
    <name type="scientific">Variovorax humicola</name>
    <dbReference type="NCBI Taxonomy" id="1769758"/>
    <lineage>
        <taxon>Bacteria</taxon>
        <taxon>Pseudomonadati</taxon>
        <taxon>Pseudomonadota</taxon>
        <taxon>Betaproteobacteria</taxon>
        <taxon>Burkholderiales</taxon>
        <taxon>Comamonadaceae</taxon>
        <taxon>Variovorax</taxon>
    </lineage>
</organism>
<dbReference type="InterPro" id="IPR015946">
    <property type="entry name" value="KH_dom-like_a/b"/>
</dbReference>
<evidence type="ECO:0000313" key="1">
    <source>
        <dbReference type="EMBL" id="MEJ8827067.1"/>
    </source>
</evidence>
<dbReference type="SUPFAM" id="SSF82784">
    <property type="entry name" value="OsmC-like"/>
    <property type="match status" value="1"/>
</dbReference>
<proteinExistence type="predicted"/>
<dbReference type="RefSeq" id="WP_340368097.1">
    <property type="nucleotide sequence ID" value="NZ_JBBKZV010000050.1"/>
</dbReference>
<reference evidence="1 2" key="1">
    <citation type="submission" date="2024-03" db="EMBL/GenBank/DDBJ databases">
        <title>Novel species of the genus Variovorax.</title>
        <authorList>
            <person name="Liu Q."/>
            <person name="Xin Y.-H."/>
        </authorList>
    </citation>
    <scope>NUCLEOTIDE SEQUENCE [LARGE SCALE GENOMIC DNA]</scope>
    <source>
        <strain evidence="1 2">KACC 18501</strain>
    </source>
</reference>
<name>A0ABU8WAJ5_9BURK</name>
<comment type="caution">
    <text evidence="1">The sequence shown here is derived from an EMBL/GenBank/DDBJ whole genome shotgun (WGS) entry which is preliminary data.</text>
</comment>
<dbReference type="Pfam" id="PF02566">
    <property type="entry name" value="OsmC"/>
    <property type="match status" value="1"/>
</dbReference>
<evidence type="ECO:0000313" key="2">
    <source>
        <dbReference type="Proteomes" id="UP001363010"/>
    </source>
</evidence>
<dbReference type="Proteomes" id="UP001363010">
    <property type="component" value="Unassembled WGS sequence"/>
</dbReference>
<dbReference type="EMBL" id="JBBKZV010000050">
    <property type="protein sequence ID" value="MEJ8827067.1"/>
    <property type="molecule type" value="Genomic_DNA"/>
</dbReference>
<keyword evidence="2" id="KW-1185">Reference proteome</keyword>
<sequence length="140" mass="14766">MSEEQPIVTRVHASLGEVDYAVNLQAGRHHLVSDEPPSHGGAHAGPGPFSLLLSGLAACTAITLRMYAKHKGWNLTAVDVEAKLTRQGTQSHIDRSISLQGELDAAQTARLLEVSEKTPATLTLKGGIGIKTTLKQPGVA</sequence>
<dbReference type="InterPro" id="IPR036102">
    <property type="entry name" value="OsmC/Ohrsf"/>
</dbReference>
<accession>A0ABU8WAJ5</accession>
<dbReference type="Gene3D" id="3.30.300.20">
    <property type="match status" value="1"/>
</dbReference>
<dbReference type="PANTHER" id="PTHR39624">
    <property type="entry name" value="PROTEIN INVOLVED IN RIMO-MEDIATED BETA-METHYLTHIOLATION OF RIBOSOMAL PROTEIN S12 YCAO"/>
    <property type="match status" value="1"/>
</dbReference>
<protein>
    <submittedName>
        <fullName evidence="1">OsmC family protein</fullName>
    </submittedName>
</protein>
<dbReference type="InterPro" id="IPR003718">
    <property type="entry name" value="OsmC/Ohr_fam"/>
</dbReference>
<dbReference type="PANTHER" id="PTHR39624:SF2">
    <property type="entry name" value="OSMC-LIKE PROTEIN"/>
    <property type="match status" value="1"/>
</dbReference>